<proteinExistence type="predicted"/>
<feature type="transmembrane region" description="Helical" evidence="2">
    <location>
        <begin position="396"/>
        <end position="416"/>
    </location>
</feature>
<feature type="coiled-coil region" evidence="1">
    <location>
        <begin position="103"/>
        <end position="130"/>
    </location>
</feature>
<keyword evidence="5" id="KW-1185">Reference proteome</keyword>
<dbReference type="OrthoDB" id="356439at2"/>
<organism evidence="4 5">
    <name type="scientific">Sediminispirochaeta smaragdinae (strain DSM 11293 / JCM 15392 / SEBR 4228)</name>
    <name type="common">Spirochaeta smaragdinae</name>
    <dbReference type="NCBI Taxonomy" id="573413"/>
    <lineage>
        <taxon>Bacteria</taxon>
        <taxon>Pseudomonadati</taxon>
        <taxon>Spirochaetota</taxon>
        <taxon>Spirochaetia</taxon>
        <taxon>Spirochaetales</taxon>
        <taxon>Spirochaetaceae</taxon>
        <taxon>Sediminispirochaeta</taxon>
    </lineage>
</organism>
<gene>
    <name evidence="4" type="ordered locus">Spirs_1920</name>
</gene>
<dbReference type="EMBL" id="CP002116">
    <property type="protein sequence ID" value="ADK81046.1"/>
    <property type="molecule type" value="Genomic_DNA"/>
</dbReference>
<dbReference type="STRING" id="573413.Spirs_1920"/>
<dbReference type="Proteomes" id="UP000002318">
    <property type="component" value="Chromosome"/>
</dbReference>
<dbReference type="eggNOG" id="ENOG502ZQS2">
    <property type="taxonomic scope" value="Bacteria"/>
</dbReference>
<reference evidence="4 5" key="1">
    <citation type="journal article" date="2010" name="Stand. Genomic Sci.">
        <title>Complete genome sequence of Spirochaeta smaragdinae type strain (SEBR 4228).</title>
        <authorList>
            <person name="Mavromatis K."/>
            <person name="Yasawong M."/>
            <person name="Chertkov O."/>
            <person name="Lapidus A."/>
            <person name="Lucas S."/>
            <person name="Nolan M."/>
            <person name="Del Rio T.G."/>
            <person name="Tice H."/>
            <person name="Cheng J.F."/>
            <person name="Pitluck S."/>
            <person name="Liolios K."/>
            <person name="Ivanova N."/>
            <person name="Tapia R."/>
            <person name="Han C."/>
            <person name="Bruce D."/>
            <person name="Goodwin L."/>
            <person name="Pati A."/>
            <person name="Chen A."/>
            <person name="Palaniappan K."/>
            <person name="Land M."/>
            <person name="Hauser L."/>
            <person name="Chang Y.J."/>
            <person name="Jeffries C.D."/>
            <person name="Detter J.C."/>
            <person name="Rohde M."/>
            <person name="Brambilla E."/>
            <person name="Spring S."/>
            <person name="Goker M."/>
            <person name="Sikorski J."/>
            <person name="Woyke T."/>
            <person name="Bristow J."/>
            <person name="Eisen J.A."/>
            <person name="Markowitz V."/>
            <person name="Hugenholtz P."/>
            <person name="Klenk H.P."/>
            <person name="Kyrpides N.C."/>
        </authorList>
    </citation>
    <scope>NUCLEOTIDE SEQUENCE [LARGE SCALE GENOMIC DNA]</scope>
    <source>
        <strain evidence="5">DSM 11293 / JCM 15392 / SEBR 4228</strain>
    </source>
</reference>
<dbReference type="Pfam" id="PF08308">
    <property type="entry name" value="PEGA"/>
    <property type="match status" value="1"/>
</dbReference>
<sequence length="486" mass="54642">MRPFTRGLCFLPFLLFLLFVKTGDVSLLFAAGMNEQTEVLSDPRANWTLLLLEPSSSDTDYRVEALQTAFSDSITREIEAIGQHNFLFDEWDRYFAFLSEQERNSRREKIAKKERDIAEYQLQGERELEKKRIDERKKLEDALGNRISYDISFAKPIVVKTLPFQHISTSWIENEDADAVLVLEVNAVGEKYLYSMEFWAPFLGKERVYHSLVSGGSSVEAVAEVLIDRIRGSLVGRSWAALELTGKGDGEGGRKHPPLNLFLDGERLSPSATSNLLPGVYRLTVSSYGYETTEQIVFLAPNQRRHISVELKPQQSDLFTLRTEPEGASIYLDGKYVGISPLVTQSPTAPFLVGIVAQGYRDVQFPVEQNAGAYRFSLEPAGYDRQLLVDASRRRFYNAFGLFLLSIPVTMISYGIGSDYGIAANQAAESGSADQSEIDRLADKNRLWYTAYMGGLFLNVILGTNAIFSLADYIEMHESVYNVGRN</sequence>
<feature type="transmembrane region" description="Helical" evidence="2">
    <location>
        <begin position="447"/>
        <end position="471"/>
    </location>
</feature>
<feature type="domain" description="PEGA" evidence="3">
    <location>
        <begin position="320"/>
        <end position="368"/>
    </location>
</feature>
<dbReference type="KEGG" id="ssm:Spirs_1920"/>
<keyword evidence="2" id="KW-0472">Membrane</keyword>
<evidence type="ECO:0000256" key="2">
    <source>
        <dbReference type="SAM" id="Phobius"/>
    </source>
</evidence>
<evidence type="ECO:0000313" key="5">
    <source>
        <dbReference type="Proteomes" id="UP000002318"/>
    </source>
</evidence>
<keyword evidence="2" id="KW-0812">Transmembrane</keyword>
<dbReference type="RefSeq" id="WP_013254510.1">
    <property type="nucleotide sequence ID" value="NC_014364.1"/>
</dbReference>
<dbReference type="AlphaFoldDB" id="E1R6M8"/>
<name>E1R6M8_SEDSS</name>
<evidence type="ECO:0000259" key="3">
    <source>
        <dbReference type="Pfam" id="PF08308"/>
    </source>
</evidence>
<keyword evidence="1" id="KW-0175">Coiled coil</keyword>
<evidence type="ECO:0000256" key="1">
    <source>
        <dbReference type="SAM" id="Coils"/>
    </source>
</evidence>
<dbReference type="HOGENOM" id="CLU_583820_0_0_12"/>
<accession>E1R6M8</accession>
<protein>
    <submittedName>
        <fullName evidence="4">PEGA domain protein</fullName>
    </submittedName>
</protein>
<dbReference type="InterPro" id="IPR013229">
    <property type="entry name" value="PEGA"/>
</dbReference>
<evidence type="ECO:0000313" key="4">
    <source>
        <dbReference type="EMBL" id="ADK81046.1"/>
    </source>
</evidence>
<keyword evidence="2" id="KW-1133">Transmembrane helix</keyword>